<gene>
    <name evidence="1" type="ORF">NEIELOOT_02061</name>
</gene>
<name>D4DSL6_NEIEG</name>
<dbReference type="Proteomes" id="UP000005536">
    <property type="component" value="Unassembled WGS sequence"/>
</dbReference>
<sequence length="40" mass="4366">MSKCRLRAECCSTLLRLAGLMPIARCRMSGLGGVYAGWSF</sequence>
<proteinExistence type="predicted"/>
<dbReference type="AlphaFoldDB" id="D4DSL6"/>
<reference evidence="1 2" key="1">
    <citation type="submission" date="2010-02" db="EMBL/GenBank/DDBJ databases">
        <authorList>
            <person name="Weinstock G."/>
            <person name="Sodergren E."/>
            <person name="Clifton S."/>
            <person name="Fulton L."/>
            <person name="Fulton B."/>
            <person name="Courtney L."/>
            <person name="Fronick C."/>
            <person name="Harrison M."/>
            <person name="Strong C."/>
            <person name="Farmer C."/>
            <person name="Delahaunty K."/>
            <person name="Markovic C."/>
            <person name="Hall O."/>
            <person name="Minx P."/>
            <person name="Tomlinson C."/>
            <person name="Mitreva M."/>
            <person name="Nelson J."/>
            <person name="Hou S."/>
            <person name="Wollam A."/>
            <person name="Pepin K.H."/>
            <person name="Johnson M."/>
            <person name="Bhonagiri V."/>
            <person name="Zhang X."/>
            <person name="Suruliraj S."/>
            <person name="Warren W."/>
            <person name="Chinwalla A."/>
            <person name="Mardis E.R."/>
            <person name="Wilson R.K."/>
        </authorList>
    </citation>
    <scope>NUCLEOTIDE SEQUENCE [LARGE SCALE GENOMIC DNA]</scope>
    <source>
        <strain evidence="1 2">ATCC 29315</strain>
    </source>
</reference>
<protein>
    <submittedName>
        <fullName evidence="1">Uncharacterized protein</fullName>
    </submittedName>
</protein>
<dbReference type="EMBL" id="ADBF01000226">
    <property type="protein sequence ID" value="EFE49189.1"/>
    <property type="molecule type" value="Genomic_DNA"/>
</dbReference>
<accession>D4DSL6</accession>
<organism evidence="1 2">
    <name type="scientific">Neisseria elongata subsp. glycolytica ATCC 29315</name>
    <dbReference type="NCBI Taxonomy" id="546263"/>
    <lineage>
        <taxon>Bacteria</taxon>
        <taxon>Pseudomonadati</taxon>
        <taxon>Pseudomonadota</taxon>
        <taxon>Betaproteobacteria</taxon>
        <taxon>Neisseriales</taxon>
        <taxon>Neisseriaceae</taxon>
        <taxon>Neisseria</taxon>
    </lineage>
</organism>
<evidence type="ECO:0000313" key="2">
    <source>
        <dbReference type="Proteomes" id="UP000005536"/>
    </source>
</evidence>
<comment type="caution">
    <text evidence="1">The sequence shown here is derived from an EMBL/GenBank/DDBJ whole genome shotgun (WGS) entry which is preliminary data.</text>
</comment>
<evidence type="ECO:0000313" key="1">
    <source>
        <dbReference type="EMBL" id="EFE49189.1"/>
    </source>
</evidence>